<proteinExistence type="predicted"/>
<dbReference type="EMBL" id="FOAK01000002">
    <property type="protein sequence ID" value="SEK46872.1"/>
    <property type="molecule type" value="Genomic_DNA"/>
</dbReference>
<accession>A0A1H7HBX9</accession>
<dbReference type="Proteomes" id="UP000199506">
    <property type="component" value="Unassembled WGS sequence"/>
</dbReference>
<dbReference type="OrthoDB" id="77308at2157"/>
<organism evidence="1 2">
    <name type="scientific">Methanobrevibacter gottschalkii</name>
    <dbReference type="NCBI Taxonomy" id="190974"/>
    <lineage>
        <taxon>Archaea</taxon>
        <taxon>Methanobacteriati</taxon>
        <taxon>Methanobacteriota</taxon>
        <taxon>Methanomada group</taxon>
        <taxon>Methanobacteria</taxon>
        <taxon>Methanobacteriales</taxon>
        <taxon>Methanobacteriaceae</taxon>
        <taxon>Methanobrevibacter</taxon>
    </lineage>
</organism>
<dbReference type="AlphaFoldDB" id="A0A1H7HBX9"/>
<reference evidence="1 2" key="1">
    <citation type="submission" date="2016-10" db="EMBL/GenBank/DDBJ databases">
        <authorList>
            <person name="de Groot N.N."/>
        </authorList>
    </citation>
    <scope>NUCLEOTIDE SEQUENCE [LARGE SCALE GENOMIC DNA]</scope>
    <source>
        <strain evidence="1 2">DSM 11978</strain>
    </source>
</reference>
<gene>
    <name evidence="1" type="ORF">SAMN05216439_0999</name>
</gene>
<evidence type="ECO:0000313" key="1">
    <source>
        <dbReference type="EMBL" id="SEK46872.1"/>
    </source>
</evidence>
<evidence type="ECO:0000313" key="2">
    <source>
        <dbReference type="Proteomes" id="UP000199506"/>
    </source>
</evidence>
<protein>
    <submittedName>
        <fullName evidence="1">Uncharacterized protein</fullName>
    </submittedName>
</protein>
<sequence length="69" mass="8188">MLKVRIWKLLLGVLILSKSFEKEIISEDTANSLWIAMVNNGIHLPKDLFLDYCSRLYEIDCEKFLMDYF</sequence>
<dbReference type="RefSeq" id="WP_069573068.1">
    <property type="nucleotide sequence ID" value="NZ_FOAK01000002.1"/>
</dbReference>
<name>A0A1H7HBX9_9EURY</name>